<evidence type="ECO:0000256" key="5">
    <source>
        <dbReference type="ARBA" id="ARBA00023163"/>
    </source>
</evidence>
<dbReference type="InterPro" id="IPR036390">
    <property type="entry name" value="WH_DNA-bd_sf"/>
</dbReference>
<evidence type="ECO:0000256" key="1">
    <source>
        <dbReference type="ARBA" id="ARBA00004496"/>
    </source>
</evidence>
<evidence type="ECO:0000256" key="4">
    <source>
        <dbReference type="ARBA" id="ARBA00023125"/>
    </source>
</evidence>
<dbReference type="PANTHER" id="PTHR33164">
    <property type="entry name" value="TRANSCRIPTIONAL REGULATOR, MARR FAMILY"/>
    <property type="match status" value="1"/>
</dbReference>
<evidence type="ECO:0000313" key="7">
    <source>
        <dbReference type="EMBL" id="ROR90215.1"/>
    </source>
</evidence>
<dbReference type="InterPro" id="IPR055166">
    <property type="entry name" value="Transc_reg_Sar_Rot_HTH"/>
</dbReference>
<dbReference type="GO" id="GO:0003677">
    <property type="term" value="F:DNA binding"/>
    <property type="evidence" value="ECO:0007669"/>
    <property type="project" value="UniProtKB-KW"/>
</dbReference>
<keyword evidence="3" id="KW-0805">Transcription regulation</keyword>
<organism evidence="7 8">
    <name type="scientific">Nocardioides aurantiacus</name>
    <dbReference type="NCBI Taxonomy" id="86796"/>
    <lineage>
        <taxon>Bacteria</taxon>
        <taxon>Bacillati</taxon>
        <taxon>Actinomycetota</taxon>
        <taxon>Actinomycetes</taxon>
        <taxon>Propionibacteriales</taxon>
        <taxon>Nocardioidaceae</taxon>
        <taxon>Nocardioides</taxon>
    </lineage>
</organism>
<evidence type="ECO:0000256" key="3">
    <source>
        <dbReference type="ARBA" id="ARBA00023015"/>
    </source>
</evidence>
<evidence type="ECO:0000256" key="2">
    <source>
        <dbReference type="ARBA" id="ARBA00022490"/>
    </source>
</evidence>
<gene>
    <name evidence="7" type="ORF">EDD33_1050</name>
</gene>
<comment type="subcellular location">
    <subcellularLocation>
        <location evidence="1">Cytoplasm</location>
    </subcellularLocation>
</comment>
<dbReference type="GO" id="GO:0005737">
    <property type="term" value="C:cytoplasm"/>
    <property type="evidence" value="ECO:0007669"/>
    <property type="project" value="UniProtKB-SubCell"/>
</dbReference>
<sequence length="156" mass="17270">MSATTDPPPVRGLDELLCFDLYAASRAVTAFYRPLLDELGLTYPQYLVLVALPAEGAVAVKRIGHDLELDHGTLTPLLRRMEQAGLLTRRRSTADERRVEVALTPEGRRLRLRFDDVQCKVGEAVGLDDAEFRALQASLVRLTRAVRRAADTPADS</sequence>
<dbReference type="OrthoDB" id="9806864at2"/>
<name>A0A3N2CRQ9_9ACTN</name>
<dbReference type="GO" id="GO:0006950">
    <property type="term" value="P:response to stress"/>
    <property type="evidence" value="ECO:0007669"/>
    <property type="project" value="TreeGrafter"/>
</dbReference>
<dbReference type="SMART" id="SM00347">
    <property type="entry name" value="HTH_MARR"/>
    <property type="match status" value="1"/>
</dbReference>
<dbReference type="PROSITE" id="PS50995">
    <property type="entry name" value="HTH_MARR_2"/>
    <property type="match status" value="1"/>
</dbReference>
<comment type="caution">
    <text evidence="7">The sequence shown here is derived from an EMBL/GenBank/DDBJ whole genome shotgun (WGS) entry which is preliminary data.</text>
</comment>
<dbReference type="InterPro" id="IPR039422">
    <property type="entry name" value="MarR/SlyA-like"/>
</dbReference>
<accession>A0A3N2CRQ9</accession>
<dbReference type="GO" id="GO:0003700">
    <property type="term" value="F:DNA-binding transcription factor activity"/>
    <property type="evidence" value="ECO:0007669"/>
    <property type="project" value="InterPro"/>
</dbReference>
<keyword evidence="2" id="KW-0963">Cytoplasm</keyword>
<dbReference type="SUPFAM" id="SSF46785">
    <property type="entry name" value="Winged helix' DNA-binding domain"/>
    <property type="match status" value="1"/>
</dbReference>
<dbReference type="RefSeq" id="WP_123389400.1">
    <property type="nucleotide sequence ID" value="NZ_RKHO01000001.1"/>
</dbReference>
<dbReference type="EMBL" id="RKHO01000001">
    <property type="protein sequence ID" value="ROR90215.1"/>
    <property type="molecule type" value="Genomic_DNA"/>
</dbReference>
<dbReference type="Gene3D" id="1.10.10.10">
    <property type="entry name" value="Winged helix-like DNA-binding domain superfamily/Winged helix DNA-binding domain"/>
    <property type="match status" value="1"/>
</dbReference>
<feature type="domain" description="HTH marR-type" evidence="6">
    <location>
        <begin position="14"/>
        <end position="144"/>
    </location>
</feature>
<dbReference type="PANTHER" id="PTHR33164:SF5">
    <property type="entry name" value="ORGANIC HYDROPEROXIDE RESISTANCE TRANSCRIPTIONAL REGULATOR"/>
    <property type="match status" value="1"/>
</dbReference>
<evidence type="ECO:0000313" key="8">
    <source>
        <dbReference type="Proteomes" id="UP000281738"/>
    </source>
</evidence>
<dbReference type="InterPro" id="IPR000835">
    <property type="entry name" value="HTH_MarR-typ"/>
</dbReference>
<dbReference type="FunFam" id="1.10.10.10:FF:000163">
    <property type="entry name" value="MarR family transcriptional regulator"/>
    <property type="match status" value="1"/>
</dbReference>
<keyword evidence="8" id="KW-1185">Reference proteome</keyword>
<keyword evidence="4 7" id="KW-0238">DNA-binding</keyword>
<evidence type="ECO:0000259" key="6">
    <source>
        <dbReference type="PROSITE" id="PS50995"/>
    </source>
</evidence>
<dbReference type="Proteomes" id="UP000281738">
    <property type="component" value="Unassembled WGS sequence"/>
</dbReference>
<keyword evidence="5" id="KW-0804">Transcription</keyword>
<reference evidence="7 8" key="1">
    <citation type="submission" date="2018-11" db="EMBL/GenBank/DDBJ databases">
        <title>Sequencing the genomes of 1000 actinobacteria strains.</title>
        <authorList>
            <person name="Klenk H.-P."/>
        </authorList>
    </citation>
    <scope>NUCLEOTIDE SEQUENCE [LARGE SCALE GENOMIC DNA]</scope>
    <source>
        <strain evidence="7 8">DSM 12652</strain>
    </source>
</reference>
<dbReference type="InterPro" id="IPR036388">
    <property type="entry name" value="WH-like_DNA-bd_sf"/>
</dbReference>
<proteinExistence type="predicted"/>
<dbReference type="AlphaFoldDB" id="A0A3N2CRQ9"/>
<dbReference type="Pfam" id="PF22381">
    <property type="entry name" value="Staph_reg_Sar_Rot"/>
    <property type="match status" value="1"/>
</dbReference>
<protein>
    <submittedName>
        <fullName evidence="7">DNA-binding MarR family transcriptional regulator</fullName>
    </submittedName>
</protein>